<feature type="zinc finger region" description="C3H1-type" evidence="5">
    <location>
        <begin position="1764"/>
        <end position="1789"/>
    </location>
</feature>
<feature type="domain" description="PHD-type" evidence="7">
    <location>
        <begin position="113"/>
        <end position="179"/>
    </location>
</feature>
<feature type="compositionally biased region" description="Polar residues" evidence="6">
    <location>
        <begin position="1318"/>
        <end position="1333"/>
    </location>
</feature>
<dbReference type="InterPro" id="IPR001965">
    <property type="entry name" value="Znf_PHD"/>
</dbReference>
<dbReference type="OrthoDB" id="6415790at2759"/>
<dbReference type="FunFam" id="3.30.40.10:FF:000303">
    <property type="entry name" value="Zinc finger CCCH domain-containing protein 19"/>
    <property type="match status" value="1"/>
</dbReference>
<keyword evidence="2 5" id="KW-0863">Zinc-finger</keyword>
<dbReference type="PANTHER" id="PTHR46695">
    <property type="entry name" value="ZINC FINGER CCCH DOMAIN-CONTAINING PROTEIN 44-RELATED"/>
    <property type="match status" value="1"/>
</dbReference>
<feature type="region of interest" description="Disordered" evidence="6">
    <location>
        <begin position="1573"/>
        <end position="1592"/>
    </location>
</feature>
<dbReference type="Proteomes" id="UP001141806">
    <property type="component" value="Unassembled WGS sequence"/>
</dbReference>
<evidence type="ECO:0000256" key="2">
    <source>
        <dbReference type="ARBA" id="ARBA00022771"/>
    </source>
</evidence>
<dbReference type="SUPFAM" id="SSF159042">
    <property type="entry name" value="Plus3-like"/>
    <property type="match status" value="1"/>
</dbReference>
<dbReference type="InterPro" id="IPR036885">
    <property type="entry name" value="SWIB_MDM2_dom_sf"/>
</dbReference>
<feature type="compositionally biased region" description="Acidic residues" evidence="6">
    <location>
        <begin position="66"/>
        <end position="83"/>
    </location>
</feature>
<dbReference type="Gene3D" id="3.30.40.10">
    <property type="entry name" value="Zinc/RING finger domain, C3HC4 (zinc finger)"/>
    <property type="match status" value="1"/>
</dbReference>
<dbReference type="PROSITE" id="PS01359">
    <property type="entry name" value="ZF_PHD_1"/>
    <property type="match status" value="1"/>
</dbReference>
<feature type="compositionally biased region" description="Basic and acidic residues" evidence="6">
    <location>
        <begin position="645"/>
        <end position="668"/>
    </location>
</feature>
<dbReference type="SUPFAM" id="SSF47592">
    <property type="entry name" value="SWIB/MDM2 domain"/>
    <property type="match status" value="1"/>
</dbReference>
<dbReference type="Pfam" id="PF25980">
    <property type="entry name" value="NERD_plant"/>
    <property type="match status" value="1"/>
</dbReference>
<dbReference type="InterPro" id="IPR000571">
    <property type="entry name" value="Znf_CCCH"/>
</dbReference>
<feature type="region of interest" description="Disordered" evidence="6">
    <location>
        <begin position="1734"/>
        <end position="1768"/>
    </location>
</feature>
<dbReference type="SUPFAM" id="SSF57903">
    <property type="entry name" value="FYVE/PHD zinc finger"/>
    <property type="match status" value="1"/>
</dbReference>
<organism evidence="12 13">
    <name type="scientific">Protea cynaroides</name>
    <dbReference type="NCBI Taxonomy" id="273540"/>
    <lineage>
        <taxon>Eukaryota</taxon>
        <taxon>Viridiplantae</taxon>
        <taxon>Streptophyta</taxon>
        <taxon>Embryophyta</taxon>
        <taxon>Tracheophyta</taxon>
        <taxon>Spermatophyta</taxon>
        <taxon>Magnoliopsida</taxon>
        <taxon>Proteales</taxon>
        <taxon>Proteaceae</taxon>
        <taxon>Protea</taxon>
    </lineage>
</organism>
<dbReference type="InterPro" id="IPR004343">
    <property type="entry name" value="Plus-3_dom"/>
</dbReference>
<feature type="region of interest" description="Disordered" evidence="6">
    <location>
        <begin position="1195"/>
        <end position="1252"/>
    </location>
</feature>
<feature type="compositionally biased region" description="Basic and acidic residues" evidence="6">
    <location>
        <begin position="1474"/>
        <end position="1483"/>
    </location>
</feature>
<feature type="compositionally biased region" description="Polar residues" evidence="6">
    <location>
        <begin position="707"/>
        <end position="725"/>
    </location>
</feature>
<feature type="compositionally biased region" description="Basic and acidic residues" evidence="6">
    <location>
        <begin position="677"/>
        <end position="698"/>
    </location>
</feature>
<dbReference type="InterPro" id="IPR003121">
    <property type="entry name" value="SWIB_MDM2_domain"/>
</dbReference>
<dbReference type="InterPro" id="IPR019786">
    <property type="entry name" value="Zinc_finger_PHD-type_CS"/>
</dbReference>
<feature type="compositionally biased region" description="Polar residues" evidence="6">
    <location>
        <begin position="922"/>
        <end position="931"/>
    </location>
</feature>
<keyword evidence="4" id="KW-0238">DNA-binding</keyword>
<dbReference type="CDD" id="cd19757">
    <property type="entry name" value="Bbox1"/>
    <property type="match status" value="1"/>
</dbReference>
<dbReference type="Gene3D" id="1.10.245.10">
    <property type="entry name" value="SWIB/MDM2 domain"/>
    <property type="match status" value="1"/>
</dbReference>
<feature type="domain" description="GYF" evidence="9">
    <location>
        <begin position="817"/>
        <end position="871"/>
    </location>
</feature>
<accession>A0A9Q0QPS3</accession>
<dbReference type="InterPro" id="IPR058668">
    <property type="entry name" value="NERD_dom"/>
</dbReference>
<dbReference type="SMART" id="SM00249">
    <property type="entry name" value="PHD"/>
    <property type="match status" value="1"/>
</dbReference>
<evidence type="ECO:0000259" key="9">
    <source>
        <dbReference type="PROSITE" id="PS50829"/>
    </source>
</evidence>
<dbReference type="InterPro" id="IPR003169">
    <property type="entry name" value="GYF"/>
</dbReference>
<evidence type="ECO:0000256" key="1">
    <source>
        <dbReference type="ARBA" id="ARBA00022723"/>
    </source>
</evidence>
<feature type="compositionally biased region" description="Polar residues" evidence="6">
    <location>
        <begin position="1044"/>
        <end position="1096"/>
    </location>
</feature>
<dbReference type="CDD" id="cd15568">
    <property type="entry name" value="PHD5_NSD"/>
    <property type="match status" value="1"/>
</dbReference>
<feature type="compositionally biased region" description="Low complexity" evidence="6">
    <location>
        <begin position="1341"/>
        <end position="1362"/>
    </location>
</feature>
<dbReference type="InterPro" id="IPR035445">
    <property type="entry name" value="GYF-like_dom_sf"/>
</dbReference>
<feature type="region of interest" description="Disordered" evidence="6">
    <location>
        <begin position="1"/>
        <end position="25"/>
    </location>
</feature>
<proteinExistence type="predicted"/>
<evidence type="ECO:0000313" key="13">
    <source>
        <dbReference type="Proteomes" id="UP001141806"/>
    </source>
</evidence>
<evidence type="ECO:0000256" key="6">
    <source>
        <dbReference type="SAM" id="MobiDB-lite"/>
    </source>
</evidence>
<dbReference type="SMART" id="SM00444">
    <property type="entry name" value="GYF"/>
    <property type="match status" value="1"/>
</dbReference>
<dbReference type="Pfam" id="PF02201">
    <property type="entry name" value="SWIB"/>
    <property type="match status" value="1"/>
</dbReference>
<evidence type="ECO:0000256" key="4">
    <source>
        <dbReference type="ARBA" id="ARBA00023125"/>
    </source>
</evidence>
<dbReference type="InterPro" id="IPR011011">
    <property type="entry name" value="Znf_FYVE_PHD"/>
</dbReference>
<dbReference type="PROSITE" id="PS50016">
    <property type="entry name" value="ZF_PHD_2"/>
    <property type="match status" value="1"/>
</dbReference>
<gene>
    <name evidence="12" type="ORF">NE237_019093</name>
</gene>
<dbReference type="PROSITE" id="PS50103">
    <property type="entry name" value="ZF_C3H1"/>
    <property type="match status" value="1"/>
</dbReference>
<dbReference type="PANTHER" id="PTHR46695:SF5">
    <property type="entry name" value="RNA POLYMERASE-ASSOCIATED PROTEIN RTF1 HOMOLOG"/>
    <property type="match status" value="1"/>
</dbReference>
<dbReference type="Pfam" id="PF03126">
    <property type="entry name" value="Plus-3"/>
    <property type="match status" value="1"/>
</dbReference>
<feature type="compositionally biased region" description="Low complexity" evidence="6">
    <location>
        <begin position="286"/>
        <end position="297"/>
    </location>
</feature>
<feature type="region of interest" description="Disordered" evidence="6">
    <location>
        <begin position="1265"/>
        <end position="1405"/>
    </location>
</feature>
<dbReference type="Pfam" id="PF02213">
    <property type="entry name" value="GYF"/>
    <property type="match status" value="1"/>
</dbReference>
<dbReference type="PROSITE" id="PS51925">
    <property type="entry name" value="SWIB_MDM2"/>
    <property type="match status" value="1"/>
</dbReference>
<dbReference type="InterPro" id="IPR019835">
    <property type="entry name" value="SWIB_domain"/>
</dbReference>
<dbReference type="InterPro" id="IPR036128">
    <property type="entry name" value="Plus3-like_sf"/>
</dbReference>
<evidence type="ECO:0000256" key="3">
    <source>
        <dbReference type="ARBA" id="ARBA00022833"/>
    </source>
</evidence>
<dbReference type="Gene3D" id="3.30.1490.40">
    <property type="match status" value="1"/>
</dbReference>
<feature type="compositionally biased region" description="Polar residues" evidence="6">
    <location>
        <begin position="1573"/>
        <end position="1583"/>
    </location>
</feature>
<evidence type="ECO:0000256" key="5">
    <source>
        <dbReference type="PROSITE-ProRule" id="PRU00723"/>
    </source>
</evidence>
<feature type="compositionally biased region" description="Polar residues" evidence="6">
    <location>
        <begin position="1013"/>
        <end position="1030"/>
    </location>
</feature>
<dbReference type="FunFam" id="3.90.70.200:FF:000002">
    <property type="entry name" value="Zinc finger CCCH domain-containing protein 19"/>
    <property type="match status" value="1"/>
</dbReference>
<dbReference type="InterPro" id="IPR013083">
    <property type="entry name" value="Znf_RING/FYVE/PHD"/>
</dbReference>
<feature type="compositionally biased region" description="Polar residues" evidence="6">
    <location>
        <begin position="1288"/>
        <end position="1309"/>
    </location>
</feature>
<keyword evidence="13" id="KW-1185">Reference proteome</keyword>
<dbReference type="InterPro" id="IPR036855">
    <property type="entry name" value="Znf_CCCH_sf"/>
</dbReference>
<feature type="compositionally biased region" description="Polar residues" evidence="6">
    <location>
        <begin position="778"/>
        <end position="811"/>
    </location>
</feature>
<dbReference type="SMART" id="SM00151">
    <property type="entry name" value="SWIB"/>
    <property type="match status" value="1"/>
</dbReference>
<feature type="domain" description="C3H1-type" evidence="8">
    <location>
        <begin position="1764"/>
        <end position="1789"/>
    </location>
</feature>
<dbReference type="InterPro" id="IPR019787">
    <property type="entry name" value="Znf_PHD-finger"/>
</dbReference>
<dbReference type="CDD" id="cd00072">
    <property type="entry name" value="GYF"/>
    <property type="match status" value="1"/>
</dbReference>
<dbReference type="GO" id="GO:0008270">
    <property type="term" value="F:zinc ion binding"/>
    <property type="evidence" value="ECO:0007669"/>
    <property type="project" value="UniProtKB-KW"/>
</dbReference>
<feature type="compositionally biased region" description="Basic residues" evidence="6">
    <location>
        <begin position="299"/>
        <end position="309"/>
    </location>
</feature>
<feature type="region of interest" description="Disordered" evidence="6">
    <location>
        <begin position="1422"/>
        <end position="1483"/>
    </location>
</feature>
<evidence type="ECO:0000259" key="7">
    <source>
        <dbReference type="PROSITE" id="PS50016"/>
    </source>
</evidence>
<feature type="compositionally biased region" description="Basic and acidic residues" evidence="6">
    <location>
        <begin position="759"/>
        <end position="771"/>
    </location>
</feature>
<feature type="region of interest" description="Disordered" evidence="6">
    <location>
        <begin position="979"/>
        <end position="1096"/>
    </location>
</feature>
<feature type="region of interest" description="Disordered" evidence="6">
    <location>
        <begin position="260"/>
        <end position="331"/>
    </location>
</feature>
<feature type="compositionally biased region" description="Basic and acidic residues" evidence="6">
    <location>
        <begin position="15"/>
        <end position="25"/>
    </location>
</feature>
<evidence type="ECO:0000259" key="8">
    <source>
        <dbReference type="PROSITE" id="PS50103"/>
    </source>
</evidence>
<feature type="region of interest" description="Disordered" evidence="6">
    <location>
        <begin position="645"/>
        <end position="811"/>
    </location>
</feature>
<keyword evidence="1 5" id="KW-0479">Metal-binding</keyword>
<feature type="domain" description="Plus3" evidence="10">
    <location>
        <begin position="471"/>
        <end position="604"/>
    </location>
</feature>
<dbReference type="PROSITE" id="PS51360">
    <property type="entry name" value="PLUS3"/>
    <property type="match status" value="1"/>
</dbReference>
<protein>
    <submittedName>
        <fullName evidence="12">Uncharacterized protein</fullName>
    </submittedName>
</protein>
<evidence type="ECO:0000313" key="12">
    <source>
        <dbReference type="EMBL" id="KAJ4967244.1"/>
    </source>
</evidence>
<feature type="domain" description="DM2" evidence="11">
    <location>
        <begin position="329"/>
        <end position="412"/>
    </location>
</feature>
<reference evidence="12" key="1">
    <citation type="journal article" date="2023" name="Plant J.">
        <title>The genome of the king protea, Protea cynaroides.</title>
        <authorList>
            <person name="Chang J."/>
            <person name="Duong T.A."/>
            <person name="Schoeman C."/>
            <person name="Ma X."/>
            <person name="Roodt D."/>
            <person name="Barker N."/>
            <person name="Li Z."/>
            <person name="Van de Peer Y."/>
            <person name="Mizrachi E."/>
        </authorList>
    </citation>
    <scope>NUCLEOTIDE SEQUENCE</scope>
    <source>
        <tissue evidence="12">Young leaves</tissue>
    </source>
</reference>
<feature type="region of interest" description="Disordered" evidence="6">
    <location>
        <begin position="429"/>
        <end position="460"/>
    </location>
</feature>
<dbReference type="CDD" id="cd10567">
    <property type="entry name" value="SWIB-MDM2_like"/>
    <property type="match status" value="1"/>
</dbReference>
<evidence type="ECO:0000259" key="11">
    <source>
        <dbReference type="PROSITE" id="PS51925"/>
    </source>
</evidence>
<dbReference type="SUPFAM" id="SSF55277">
    <property type="entry name" value="GYF domain"/>
    <property type="match status" value="1"/>
</dbReference>
<dbReference type="PROSITE" id="PS50829">
    <property type="entry name" value="GYF"/>
    <property type="match status" value="1"/>
</dbReference>
<feature type="region of interest" description="Disordered" evidence="6">
    <location>
        <begin position="66"/>
        <end position="106"/>
    </location>
</feature>
<dbReference type="Gene3D" id="3.90.70.200">
    <property type="entry name" value="Plus-3 domain"/>
    <property type="match status" value="1"/>
</dbReference>
<feature type="compositionally biased region" description="Low complexity" evidence="6">
    <location>
        <begin position="985"/>
        <end position="1001"/>
    </location>
</feature>
<evidence type="ECO:0000259" key="10">
    <source>
        <dbReference type="PROSITE" id="PS51360"/>
    </source>
</evidence>
<dbReference type="SUPFAM" id="SSF90229">
    <property type="entry name" value="CCCH zinc finger"/>
    <property type="match status" value="1"/>
</dbReference>
<feature type="region of interest" description="Disordered" evidence="6">
    <location>
        <begin position="898"/>
        <end position="931"/>
    </location>
</feature>
<dbReference type="EMBL" id="JAMYWD010000007">
    <property type="protein sequence ID" value="KAJ4967244.1"/>
    <property type="molecule type" value="Genomic_DNA"/>
</dbReference>
<feature type="compositionally biased region" description="Polar residues" evidence="6">
    <location>
        <begin position="1440"/>
        <end position="1454"/>
    </location>
</feature>
<name>A0A9Q0QPS3_9MAGN</name>
<keyword evidence="3 5" id="KW-0862">Zinc</keyword>
<comment type="caution">
    <text evidence="12">The sequence shown here is derived from an EMBL/GenBank/DDBJ whole genome shotgun (WGS) entry which is preliminary data.</text>
</comment>
<dbReference type="GO" id="GO:0003677">
    <property type="term" value="F:DNA binding"/>
    <property type="evidence" value="ECO:0007669"/>
    <property type="project" value="UniProtKB-KW"/>
</dbReference>
<feature type="region of interest" description="Disordered" evidence="6">
    <location>
        <begin position="1131"/>
        <end position="1178"/>
    </location>
</feature>
<sequence length="1789" mass="194408">MDEDEDGSGVYRPSMEIEQHSTDEKLEQVEELPDTQEHCEAVAEMDDSQFVGISPVVADVVAEVEEEDTPTMEMEVEMEEAEATDASRGGGRRKRGRQSRVQTKAPSKKKEEEDVCFICFDGGNLVLCDRRGCPKAYHPACVNREESFFRSKGRWNCGWHICSICEKAAQFMCYTCTYSLCKGCIKEAEFVRVRGNKGLCGTCLRTVLLIENNEQGSKEMGQVDFDDKTSWEYLFKDYWVDLKGKLSLTLDEVTQAKNPWKGSDAMARKEESSDEVYDANDDKGSSSDSSTVNVEVSSSKKKKAKKPLKSAKDVDASRAATDSVEGMSTPDGTEWASKELLEFVSHMKNGDTSVLSQFDVQALLIEYIKRNNLRDPRRKSQLICDSRLENLFGKARVGHFEMLKLLEVHFLMKEDPNPDHVHGGIVDTEGSQLEADDNNDALTKAGKDKRRKTRKKGDEKESQINFDDYAAIDVHNINLIYLRRNLMEEILQDAETFHEKVVGSFVRIRISGSSQKQDMYRLVHVVGTSKVDESYKTGKRTTNIMLEILNLDKTEKISIDTISNQEFSEDECKRLRQSIKCGFIKRLTVGEVQEKAMALQAVRVNDWLETEILRLSHLRDRASEKGRKKELRECVEKLQLLNTPEERSRRLQEVPEVHADPKMDPNHESDDEEEEHDDNRRDNYVRSRDAGFSRKGREPISPGKGGSISNDYSWSGGRKNSSASWEPSKIVSGKGSLDRADVSSMPVERTTEAAWTLGRDVHQPHTSEKQKIPVAATGSETSAWTSQTALRSGSSSGLATEHTSSPSAQPSIINETEKIWHYQDPAGKIQGPFSMVQLRKWSTTGYFPADLRIWRMMERREDSILLTDALNGKLYKELPQWDNRFSESQKVIVASDGREINGDGGWRGNKSSSRTEKVPSDGSWNPNWKDSGSLVNGNSEYAKNDGWASRSTFWTAQATEAVNPNVQGGNSLRVWDSSKANSVRSGQPQVQPQVHSPHPSSRMPLQQGRDGYSSGQNHGTWSANRSSGFQFSGGYGHEKRSGNGIRNDSSNLPNHTQKQNSSGWNVGQVSDNKWSSTPLVSNQPVNSRWGPTQSPGLNVVQHSPAAVSEPVKSVSGWGEQHRISVMPSLGGLDSHSNSASMLKPSETLDQGGRIDYSSPPTPTPEPSSGIWVGGQNSGNKWDAVPTVLADQATAGLGGAPDQVGDGVQELSFSANEPSKVDVEWSGQSPTPAKPSAGKGESDSRCYSFRQNETIKSDEATAFSECGQVMHGTRSPPASVEPSGDRDSCNMSNTTSLETSISGSNESGSGLANKFEFVTSASDSVPNSVTSGKSLIQGPENDLPSSLHGSGSSLDLGKDGNLSRPHDPRIPSLSTVADGLERVAQTDVPATPKKPGANSLGDAEIDAGTVPSHLSAHIGMEKGVISNCQPGPSASPPVGMETNTDANSVPNTGPNSKAAESGDSHLVSSGSGFKPLDETDPKQKQEFVGSGPELGFESHGWGAASALMQEPPISSPIPVLAAQNPEQPTYGQWVGQFPGSTAAAFHGTVDQAGNLPNPGLSVPEVVLPSGNWVQPSGTTGTDWSSPPAASPRKPVSWDVVPGAFHGSSQSSSFAPVDTLKPSMLGNKCERSSVQPSLPTNHSWGIGATESSINARRTTQENSNASWGQPQGNANMCWGAQGSTNVVWGPGQGTITEGNMNVGWGTTGAPAENMGMWASQQKHNGERFSGQADRVLQGGDSGRGAGSGRPFIRQSSFGGGSSRPPPRGQRVCKFHESGHCKKGAECDYLHT</sequence>
<dbReference type="SMART" id="SM00719">
    <property type="entry name" value="Plus3"/>
    <property type="match status" value="1"/>
</dbReference>